<reference evidence="2" key="1">
    <citation type="journal article" date="2023" name="Front. Plant Sci.">
        <title>Chromosomal-level genome assembly of Melastoma candidum provides insights into trichome evolution.</title>
        <authorList>
            <person name="Zhong Y."/>
            <person name="Wu W."/>
            <person name="Sun C."/>
            <person name="Zou P."/>
            <person name="Liu Y."/>
            <person name="Dai S."/>
            <person name="Zhou R."/>
        </authorList>
    </citation>
    <scope>NUCLEOTIDE SEQUENCE [LARGE SCALE GENOMIC DNA]</scope>
</reference>
<accession>A0ACB9QS06</accession>
<organism evidence="1 2">
    <name type="scientific">Melastoma candidum</name>
    <dbReference type="NCBI Taxonomy" id="119954"/>
    <lineage>
        <taxon>Eukaryota</taxon>
        <taxon>Viridiplantae</taxon>
        <taxon>Streptophyta</taxon>
        <taxon>Embryophyta</taxon>
        <taxon>Tracheophyta</taxon>
        <taxon>Spermatophyta</taxon>
        <taxon>Magnoliopsida</taxon>
        <taxon>eudicotyledons</taxon>
        <taxon>Gunneridae</taxon>
        <taxon>Pentapetalae</taxon>
        <taxon>rosids</taxon>
        <taxon>malvids</taxon>
        <taxon>Myrtales</taxon>
        <taxon>Melastomataceae</taxon>
        <taxon>Melastomatoideae</taxon>
        <taxon>Melastomateae</taxon>
        <taxon>Melastoma</taxon>
    </lineage>
</organism>
<evidence type="ECO:0000313" key="1">
    <source>
        <dbReference type="EMBL" id="KAI4369230.1"/>
    </source>
</evidence>
<gene>
    <name evidence="1" type="ORF">MLD38_017698</name>
</gene>
<dbReference type="EMBL" id="CM042884">
    <property type="protein sequence ID" value="KAI4369230.1"/>
    <property type="molecule type" value="Genomic_DNA"/>
</dbReference>
<proteinExistence type="predicted"/>
<protein>
    <submittedName>
        <fullName evidence="1">Uncharacterized protein</fullName>
    </submittedName>
</protein>
<evidence type="ECO:0000313" key="2">
    <source>
        <dbReference type="Proteomes" id="UP001057402"/>
    </source>
</evidence>
<sequence length="205" mass="23006">MKRLRLVMIRDVHISGCPEYLSIDLTWLDVHGNESPGPSEIRCQGVVVTIPGTNWEATVEYSGILESQSRTTWACQCPISVKMEIIKKDASCADGEKMWELFVITTPIAVSFSVHGSQDIFAMELLKATKNFSDHNRIGIGSFGSVHHGVLDDGLAIKRSARRPRERFKGHAFTSYGQHPQSHVHHKNSVRLLGLMERRQPTRVC</sequence>
<comment type="caution">
    <text evidence="1">The sequence shown here is derived from an EMBL/GenBank/DDBJ whole genome shotgun (WGS) entry which is preliminary data.</text>
</comment>
<dbReference type="Proteomes" id="UP001057402">
    <property type="component" value="Chromosome 5"/>
</dbReference>
<keyword evidence="2" id="KW-1185">Reference proteome</keyword>
<name>A0ACB9QS06_9MYRT</name>